<proteinExistence type="predicted"/>
<accession>A0A232EYH6</accession>
<comment type="caution">
    <text evidence="1">The sequence shown here is derived from an EMBL/GenBank/DDBJ whole genome shotgun (WGS) entry which is preliminary data.</text>
</comment>
<dbReference type="EMBL" id="NNAY01001644">
    <property type="protein sequence ID" value="OXU23337.1"/>
    <property type="molecule type" value="Genomic_DNA"/>
</dbReference>
<name>A0A232EYH6_9HYME</name>
<gene>
    <name evidence="1" type="ORF">TSAR_006986</name>
</gene>
<dbReference type="AlphaFoldDB" id="A0A232EYH6"/>
<keyword evidence="2" id="KW-1185">Reference proteome</keyword>
<dbReference type="Proteomes" id="UP000215335">
    <property type="component" value="Unassembled WGS sequence"/>
</dbReference>
<protein>
    <submittedName>
        <fullName evidence="1">Uncharacterized protein</fullName>
    </submittedName>
</protein>
<reference evidence="1 2" key="1">
    <citation type="journal article" date="2017" name="Curr. Biol.">
        <title>The Evolution of Venom by Co-option of Single-Copy Genes.</title>
        <authorList>
            <person name="Martinson E.O."/>
            <person name="Mrinalini"/>
            <person name="Kelkar Y.D."/>
            <person name="Chang C.H."/>
            <person name="Werren J.H."/>
        </authorList>
    </citation>
    <scope>NUCLEOTIDE SEQUENCE [LARGE SCALE GENOMIC DNA]</scope>
    <source>
        <strain evidence="1 2">Alberta</strain>
        <tissue evidence="1">Whole body</tissue>
    </source>
</reference>
<evidence type="ECO:0000313" key="2">
    <source>
        <dbReference type="Proteomes" id="UP000215335"/>
    </source>
</evidence>
<organism evidence="1 2">
    <name type="scientific">Trichomalopsis sarcophagae</name>
    <dbReference type="NCBI Taxonomy" id="543379"/>
    <lineage>
        <taxon>Eukaryota</taxon>
        <taxon>Metazoa</taxon>
        <taxon>Ecdysozoa</taxon>
        <taxon>Arthropoda</taxon>
        <taxon>Hexapoda</taxon>
        <taxon>Insecta</taxon>
        <taxon>Pterygota</taxon>
        <taxon>Neoptera</taxon>
        <taxon>Endopterygota</taxon>
        <taxon>Hymenoptera</taxon>
        <taxon>Apocrita</taxon>
        <taxon>Proctotrupomorpha</taxon>
        <taxon>Chalcidoidea</taxon>
        <taxon>Pteromalidae</taxon>
        <taxon>Pteromalinae</taxon>
        <taxon>Trichomalopsis</taxon>
    </lineage>
</organism>
<sequence>MVGMSELKKPRRVTVRVPGNRLEPGVVLNRLSHRHPDLLISRWRVLSTESREGLDCGTFLVLSIPETSVRLLQQRNSTTPASRTEQHYPVLITMTGDEIVFTQINLHHSKGASAALVRRMAKMHTDTSSSNGREDARKQGPLGIPGTDWAFFRENLRNELQSFKLSFGTTDELDDLAFELGEIVNISFQRSYPWTVPKGTWGTPWWNRELEDLRRGEDL</sequence>
<evidence type="ECO:0000313" key="1">
    <source>
        <dbReference type="EMBL" id="OXU23337.1"/>
    </source>
</evidence>